<dbReference type="RefSeq" id="WP_129928988.1">
    <property type="nucleotide sequence ID" value="NZ_CP159510.1"/>
</dbReference>
<gene>
    <name evidence="1" type="ORF">ABNN70_11330</name>
</gene>
<dbReference type="EMBL" id="CP159510">
    <property type="protein sequence ID" value="XCJ16270.1"/>
    <property type="molecule type" value="Genomic_DNA"/>
</dbReference>
<sequence length="99" mass="11168">MQLPLVHSVITTGYTLKNTYSQLHALRQEKLALLSSLDQLTTSDHLSLSERDTIFRTHMRLKMISSQIAELQDESGSNTAPGDQITISKQALETYYKSK</sequence>
<evidence type="ECO:0008006" key="2">
    <source>
        <dbReference type="Google" id="ProtNLM"/>
    </source>
</evidence>
<protein>
    <recommendedName>
        <fullName evidence="2">Flagellar protein FliT</fullName>
    </recommendedName>
</protein>
<organism evidence="1">
    <name type="scientific">Sporolactobacillus sp. Y61</name>
    <dbReference type="NCBI Taxonomy" id="3160863"/>
    <lineage>
        <taxon>Bacteria</taxon>
        <taxon>Bacillati</taxon>
        <taxon>Bacillota</taxon>
        <taxon>Bacilli</taxon>
        <taxon>Bacillales</taxon>
        <taxon>Sporolactobacillaceae</taxon>
        <taxon>Sporolactobacillus</taxon>
    </lineage>
</organism>
<accession>A0AAU8ID97</accession>
<reference evidence="1" key="1">
    <citation type="submission" date="2024-06" db="EMBL/GenBank/DDBJ databases">
        <authorList>
            <person name="Fan A."/>
            <person name="Zhang F.Y."/>
            <person name="Zhang L."/>
        </authorList>
    </citation>
    <scope>NUCLEOTIDE SEQUENCE</scope>
    <source>
        <strain evidence="1">Y61</strain>
    </source>
</reference>
<proteinExistence type="predicted"/>
<dbReference type="AlphaFoldDB" id="A0AAU8ID97"/>
<name>A0AAU8ID97_9BACL</name>
<evidence type="ECO:0000313" key="1">
    <source>
        <dbReference type="EMBL" id="XCJ16270.1"/>
    </source>
</evidence>